<dbReference type="InterPro" id="IPR008579">
    <property type="entry name" value="UGlyAH_Cupin_dom"/>
</dbReference>
<reference evidence="4" key="1">
    <citation type="journal article" date="2014" name="Science">
        <title>Ancient hybridizations among the ancestral genomes of bread wheat.</title>
        <authorList>
            <consortium name="International Wheat Genome Sequencing Consortium,"/>
            <person name="Marcussen T."/>
            <person name="Sandve S.R."/>
            <person name="Heier L."/>
            <person name="Spannagl M."/>
            <person name="Pfeifer M."/>
            <person name="Jakobsen K.S."/>
            <person name="Wulff B.B."/>
            <person name="Steuernagel B."/>
            <person name="Mayer K.F."/>
            <person name="Olsen O.A."/>
        </authorList>
    </citation>
    <scope>NUCLEOTIDE SEQUENCE [LARGE SCALE GENOMIC DNA]</scope>
    <source>
        <strain evidence="4">cv. AL8/78</strain>
    </source>
</reference>
<dbReference type="PANTHER" id="PTHR33271:SF22">
    <property type="entry name" value="OS04G0445200 PROTEIN"/>
    <property type="match status" value="1"/>
</dbReference>
<dbReference type="InterPro" id="IPR011051">
    <property type="entry name" value="RmlC_Cupin_sf"/>
</dbReference>
<feature type="compositionally biased region" description="Low complexity" evidence="1">
    <location>
        <begin position="98"/>
        <end position="107"/>
    </location>
</feature>
<reference evidence="3" key="3">
    <citation type="journal article" date="2017" name="Nature">
        <title>Genome sequence of the progenitor of the wheat D genome Aegilops tauschii.</title>
        <authorList>
            <person name="Luo M.C."/>
            <person name="Gu Y.Q."/>
            <person name="Puiu D."/>
            <person name="Wang H."/>
            <person name="Twardziok S.O."/>
            <person name="Deal K.R."/>
            <person name="Huo N."/>
            <person name="Zhu T."/>
            <person name="Wang L."/>
            <person name="Wang Y."/>
            <person name="McGuire P.E."/>
            <person name="Liu S."/>
            <person name="Long H."/>
            <person name="Ramasamy R.K."/>
            <person name="Rodriguez J.C."/>
            <person name="Van S.L."/>
            <person name="Yuan L."/>
            <person name="Wang Z."/>
            <person name="Xia Z."/>
            <person name="Xiao L."/>
            <person name="Anderson O.D."/>
            <person name="Ouyang S."/>
            <person name="Liang Y."/>
            <person name="Zimin A.V."/>
            <person name="Pertea G."/>
            <person name="Qi P."/>
            <person name="Bennetzen J.L."/>
            <person name="Dai X."/>
            <person name="Dawson M.W."/>
            <person name="Muller H.G."/>
            <person name="Kugler K."/>
            <person name="Rivarola-Duarte L."/>
            <person name="Spannagl M."/>
            <person name="Mayer K.F.X."/>
            <person name="Lu F.H."/>
            <person name="Bevan M.W."/>
            <person name="Leroy P."/>
            <person name="Li P."/>
            <person name="You F.M."/>
            <person name="Sun Q."/>
            <person name="Liu Z."/>
            <person name="Lyons E."/>
            <person name="Wicker T."/>
            <person name="Salzberg S.L."/>
            <person name="Devos K.M."/>
            <person name="Dvorak J."/>
        </authorList>
    </citation>
    <scope>NUCLEOTIDE SEQUENCE [LARGE SCALE GENOMIC DNA]</scope>
    <source>
        <strain evidence="3">cv. AL8/78</strain>
    </source>
</reference>
<dbReference type="AlphaFoldDB" id="A0A453C2J2"/>
<evidence type="ECO:0000313" key="4">
    <source>
        <dbReference type="Proteomes" id="UP000015105"/>
    </source>
</evidence>
<evidence type="ECO:0000259" key="2">
    <source>
        <dbReference type="Pfam" id="PF05899"/>
    </source>
</evidence>
<dbReference type="InterPro" id="IPR014710">
    <property type="entry name" value="RmlC-like_jellyroll"/>
</dbReference>
<proteinExistence type="predicted"/>
<dbReference type="SUPFAM" id="SSF51182">
    <property type="entry name" value="RmlC-like cupins"/>
    <property type="match status" value="1"/>
</dbReference>
<dbReference type="Gramene" id="AET2Gv20711800.1">
    <property type="protein sequence ID" value="AET2Gv20711800.1"/>
    <property type="gene ID" value="AET2Gv20711800"/>
</dbReference>
<dbReference type="EnsemblPlants" id="AET2Gv20711800.1">
    <property type="protein sequence ID" value="AET2Gv20711800.1"/>
    <property type="gene ID" value="AET2Gv20711800"/>
</dbReference>
<dbReference type="PANTHER" id="PTHR33271">
    <property type="entry name" value="OS04G0445200 PROTEIN"/>
    <property type="match status" value="1"/>
</dbReference>
<dbReference type="Gene3D" id="2.60.120.10">
    <property type="entry name" value="Jelly Rolls"/>
    <property type="match status" value="1"/>
</dbReference>
<keyword evidence="4" id="KW-1185">Reference proteome</keyword>
<accession>A0A453C2J2</accession>
<reference evidence="3" key="4">
    <citation type="submission" date="2019-03" db="UniProtKB">
        <authorList>
            <consortium name="EnsemblPlants"/>
        </authorList>
    </citation>
    <scope>IDENTIFICATION</scope>
</reference>
<dbReference type="Pfam" id="PF05899">
    <property type="entry name" value="Cupin_3"/>
    <property type="match status" value="1"/>
</dbReference>
<evidence type="ECO:0000313" key="3">
    <source>
        <dbReference type="EnsemblPlants" id="AET2Gv20711800.1"/>
    </source>
</evidence>
<dbReference type="CDD" id="cd02227">
    <property type="entry name" value="cupin_TM1112-like"/>
    <property type="match status" value="1"/>
</dbReference>
<reference evidence="3" key="5">
    <citation type="journal article" date="2021" name="G3 (Bethesda)">
        <title>Aegilops tauschii genome assembly Aet v5.0 features greater sequence contiguity and improved annotation.</title>
        <authorList>
            <person name="Wang L."/>
            <person name="Zhu T."/>
            <person name="Rodriguez J.C."/>
            <person name="Deal K.R."/>
            <person name="Dubcovsky J."/>
            <person name="McGuire P.E."/>
            <person name="Lux T."/>
            <person name="Spannagl M."/>
            <person name="Mayer K.F.X."/>
            <person name="Baldrich P."/>
            <person name="Meyers B.C."/>
            <person name="Huo N."/>
            <person name="Gu Y.Q."/>
            <person name="Zhou H."/>
            <person name="Devos K.M."/>
            <person name="Bennetzen J.L."/>
            <person name="Unver T."/>
            <person name="Budak H."/>
            <person name="Gulick P.J."/>
            <person name="Galiba G."/>
            <person name="Kalapos B."/>
            <person name="Nelson D.R."/>
            <person name="Li P."/>
            <person name="You F.M."/>
            <person name="Luo M.C."/>
            <person name="Dvorak J."/>
        </authorList>
    </citation>
    <scope>NUCLEOTIDE SEQUENCE [LARGE SCALE GENOMIC DNA]</scope>
    <source>
        <strain evidence="3">cv. AL8/78</strain>
    </source>
</reference>
<reference evidence="4" key="2">
    <citation type="journal article" date="2017" name="Nat. Plants">
        <title>The Aegilops tauschii genome reveals multiple impacts of transposons.</title>
        <authorList>
            <person name="Zhao G."/>
            <person name="Zou C."/>
            <person name="Li K."/>
            <person name="Wang K."/>
            <person name="Li T."/>
            <person name="Gao L."/>
            <person name="Zhang X."/>
            <person name="Wang H."/>
            <person name="Yang Z."/>
            <person name="Liu X."/>
            <person name="Jiang W."/>
            <person name="Mao L."/>
            <person name="Kong X."/>
            <person name="Jiao Y."/>
            <person name="Jia J."/>
        </authorList>
    </citation>
    <scope>NUCLEOTIDE SEQUENCE [LARGE SCALE GENOMIC DNA]</scope>
    <source>
        <strain evidence="4">cv. AL8/78</strain>
    </source>
</reference>
<evidence type="ECO:0000256" key="1">
    <source>
        <dbReference type="SAM" id="MobiDB-lite"/>
    </source>
</evidence>
<feature type="region of interest" description="Disordered" evidence="1">
    <location>
        <begin position="24"/>
        <end position="107"/>
    </location>
</feature>
<dbReference type="STRING" id="200361.A0A453C2J2"/>
<dbReference type="Proteomes" id="UP000015105">
    <property type="component" value="Chromosome 2D"/>
</dbReference>
<organism evidence="3 4">
    <name type="scientific">Aegilops tauschii subsp. strangulata</name>
    <name type="common">Goatgrass</name>
    <dbReference type="NCBI Taxonomy" id="200361"/>
    <lineage>
        <taxon>Eukaryota</taxon>
        <taxon>Viridiplantae</taxon>
        <taxon>Streptophyta</taxon>
        <taxon>Embryophyta</taxon>
        <taxon>Tracheophyta</taxon>
        <taxon>Spermatophyta</taxon>
        <taxon>Magnoliopsida</taxon>
        <taxon>Liliopsida</taxon>
        <taxon>Poales</taxon>
        <taxon>Poaceae</taxon>
        <taxon>BOP clade</taxon>
        <taxon>Pooideae</taxon>
        <taxon>Triticodae</taxon>
        <taxon>Triticeae</taxon>
        <taxon>Triticinae</taxon>
        <taxon>Aegilops</taxon>
    </lineage>
</organism>
<name>A0A453C2J2_AEGTS</name>
<sequence>REKPGPLIGNREPSLRRLICTALQTTPAQRTLQRNGEPNGGDSNPPQQPQIRPSFPSTQRTIRGGEGEGVGGGDGDGEARRQGGAQPGRVPPLRARRPPVAQVSPARSLPLSRSSCLGVDGDAMAPACRWGCEKSKFPWTYSAKETCYLLQGKVKVYPDGEEGFVEIAAGDLVVFPKGMSCTWDVAEAVDKHYKFE</sequence>
<protein>
    <recommendedName>
        <fullName evidence="2">(S)-ureidoglycine aminohydrolase cupin domain-containing protein</fullName>
    </recommendedName>
</protein>
<feature type="domain" description="(S)-ureidoglycine aminohydrolase cupin" evidence="2">
    <location>
        <begin position="129"/>
        <end position="193"/>
    </location>
</feature>
<feature type="compositionally biased region" description="Polar residues" evidence="1">
    <location>
        <begin position="24"/>
        <end position="61"/>
    </location>
</feature>